<dbReference type="Proteomes" id="UP000300926">
    <property type="component" value="Unassembled WGS sequence"/>
</dbReference>
<dbReference type="RefSeq" id="WP_000190966.1">
    <property type="nucleotide sequence ID" value="NZ_AP027419.1"/>
</dbReference>
<gene>
    <name evidence="7" type="ORF">D9J61_11315</name>
    <name evidence="8" type="ORF">ExPECSC038_04219</name>
    <name evidence="9" type="ORF">HVW04_11385</name>
</gene>
<dbReference type="InterPro" id="IPR000212">
    <property type="entry name" value="DNA_helicase_UvrD/REP"/>
</dbReference>
<proteinExistence type="predicted"/>
<dbReference type="GO" id="GO:0016787">
    <property type="term" value="F:hydrolase activity"/>
    <property type="evidence" value="ECO:0007669"/>
    <property type="project" value="UniProtKB-KW"/>
</dbReference>
<evidence type="ECO:0000256" key="4">
    <source>
        <dbReference type="ARBA" id="ARBA00022840"/>
    </source>
</evidence>
<dbReference type="InterPro" id="IPR027417">
    <property type="entry name" value="P-loop_NTPase"/>
</dbReference>
<protein>
    <submittedName>
        <fullName evidence="9">AAA family ATPase</fullName>
    </submittedName>
    <submittedName>
        <fullName evidence="7">DUF2075 domain-containing protein</fullName>
    </submittedName>
    <submittedName>
        <fullName evidence="8">Type I restriction endonuclease</fullName>
    </submittedName>
</protein>
<keyword evidence="4" id="KW-0067">ATP-binding</keyword>
<keyword evidence="8" id="KW-0255">Endonuclease</keyword>
<feature type="domain" description="NERD" evidence="5">
    <location>
        <begin position="17"/>
        <end position="110"/>
    </location>
</feature>
<dbReference type="Pfam" id="PF08378">
    <property type="entry name" value="NERD"/>
    <property type="match status" value="1"/>
</dbReference>
<dbReference type="GO" id="GO:0003677">
    <property type="term" value="F:DNA binding"/>
    <property type="evidence" value="ECO:0007669"/>
    <property type="project" value="InterPro"/>
</dbReference>
<dbReference type="EMBL" id="AAAGZE010000022">
    <property type="protein sequence ID" value="EAC1532605.1"/>
    <property type="molecule type" value="Genomic_DNA"/>
</dbReference>
<reference evidence="8 10" key="1">
    <citation type="submission" date="2018-04" db="EMBL/GenBank/DDBJ databases">
        <title>Large scale genomics of bovine and human commensal E. coli to reveal the emerging process of EHEC.</title>
        <authorList>
            <person name="Arimizu Y."/>
            <person name="Ogura Y."/>
        </authorList>
    </citation>
    <scope>NUCLEOTIDE SEQUENCE [LARGE SCALE GENOMIC DNA]</scope>
    <source>
        <strain evidence="8 10">ECSC038</strain>
    </source>
</reference>
<evidence type="ECO:0000313" key="10">
    <source>
        <dbReference type="Proteomes" id="UP000300926"/>
    </source>
</evidence>
<dbReference type="PANTHER" id="PTHR11070:SF3">
    <property type="entry name" value="DNA 3'-5' HELICASE"/>
    <property type="match status" value="1"/>
</dbReference>
<dbReference type="GO" id="GO:0043138">
    <property type="term" value="F:3'-5' DNA helicase activity"/>
    <property type="evidence" value="ECO:0007669"/>
    <property type="project" value="TreeGrafter"/>
</dbReference>
<evidence type="ECO:0000313" key="8">
    <source>
        <dbReference type="EMBL" id="GCO42450.1"/>
    </source>
</evidence>
<dbReference type="Pfam" id="PF13361">
    <property type="entry name" value="UvrD_C"/>
    <property type="match status" value="2"/>
</dbReference>
<dbReference type="InterPro" id="IPR011528">
    <property type="entry name" value="NERD"/>
</dbReference>
<evidence type="ECO:0000256" key="2">
    <source>
        <dbReference type="ARBA" id="ARBA00022801"/>
    </source>
</evidence>
<dbReference type="EMBL" id="CP057975">
    <property type="protein sequence ID" value="QMP45439.1"/>
    <property type="molecule type" value="Genomic_DNA"/>
</dbReference>
<dbReference type="GO" id="GO:0005829">
    <property type="term" value="C:cytosol"/>
    <property type="evidence" value="ECO:0007669"/>
    <property type="project" value="TreeGrafter"/>
</dbReference>
<dbReference type="EMBL" id="BFIH01000074">
    <property type="protein sequence ID" value="GCO42450.1"/>
    <property type="molecule type" value="Genomic_DNA"/>
</dbReference>
<dbReference type="InterPro" id="IPR014017">
    <property type="entry name" value="DNA_helicase_UvrD-like_C"/>
</dbReference>
<dbReference type="SUPFAM" id="SSF52540">
    <property type="entry name" value="P-loop containing nucleoside triphosphate hydrolases"/>
    <property type="match status" value="1"/>
</dbReference>
<keyword evidence="8" id="KW-0540">Nuclease</keyword>
<dbReference type="PANTHER" id="PTHR11070">
    <property type="entry name" value="UVRD / RECB / PCRA DNA HELICASE FAMILY MEMBER"/>
    <property type="match status" value="1"/>
</dbReference>
<organism evidence="7 11">
    <name type="scientific">Escherichia coli</name>
    <dbReference type="NCBI Taxonomy" id="562"/>
    <lineage>
        <taxon>Bacteria</taxon>
        <taxon>Pseudomonadati</taxon>
        <taxon>Pseudomonadota</taxon>
        <taxon>Gammaproteobacteria</taxon>
        <taxon>Enterobacterales</taxon>
        <taxon>Enterobacteriaceae</taxon>
        <taxon>Escherichia</taxon>
    </lineage>
</organism>
<accession>A0A1X0PJH1</accession>
<evidence type="ECO:0000313" key="9">
    <source>
        <dbReference type="EMBL" id="QMP45439.1"/>
    </source>
</evidence>
<keyword evidence="1" id="KW-0547">Nucleotide-binding</keyword>
<reference evidence="7 11" key="2">
    <citation type="submission" date="2018-10" db="EMBL/GenBank/DDBJ databases">
        <authorList>
            <consortium name="NARMS: The National Antimicrobial Resistance Monitoring System"/>
        </authorList>
    </citation>
    <scope>NUCLEOTIDE SEQUENCE [LARGE SCALE GENOMIC DNA]</scope>
    <source>
        <strain evidence="7 11">CVM N17EC1330</strain>
    </source>
</reference>
<feature type="domain" description="UvrD-like helicase C-terminal" evidence="6">
    <location>
        <begin position="537"/>
        <end position="596"/>
    </location>
</feature>
<name>A0A1X0PJH1_ECOLX</name>
<dbReference type="Proteomes" id="UP000382540">
    <property type="component" value="Unassembled WGS sequence"/>
</dbReference>
<sequence>MATIIPTISSCNDKITAGEKRLARILERGLGEECCCWYDIPTGDKHLHPDFMILSPEKGIIFLEVKDWFITKIKKANKSNVLYETQNGIQSLKNPIEQVRRYAFEAVNQLKKDPLLCQQDDRYNGNLLFPYGYGVYFSNITREALNNKFTQEELLGIFPSDLIICKDEINEFMSKEDVSSKIHSLIKYDFKCHATQEQLNRIRWHLYPDVRIEREKRSKNRDEFSVDAPTIISILDTQQEQLARSMRDGHRIIHGVAGSGKTLILYHRCQELAKKNDSEKPILVICYNITLAKKLRSMFINHPFAEKIKVKNFHAWCFQQIKENKITIPEGDNIFENMELALTDGFKTGKIKPEQYSAVLIDEGHDFKPEWLKILAKMTDSQDENLLFLYDDAQSIYQKKKALDFTLSSVDIKATGRTTILNINYRNTQQILHFASCIAFNYLNSHIDSSLTYHKPAAGGMNGDYPNLEHFDTQDEEIARAVEWITEQNEQGIPWSEIAILSPSTHTLSNSLSSVLESKNIPFNLIVSSADKKSWTPEQERISVMPLPSSKGLEFHSVVIIDAARTRDNSDDLSEDIKRLYVGFTRARCNLLVTLHGEGALNEHLLKTYEQSPQYM</sequence>
<keyword evidence="3" id="KW-0347">Helicase</keyword>
<dbReference type="Gene3D" id="3.40.50.300">
    <property type="entry name" value="P-loop containing nucleotide triphosphate hydrolases"/>
    <property type="match status" value="2"/>
</dbReference>
<feature type="domain" description="UvrD-like helicase C-terminal" evidence="6">
    <location>
        <begin position="421"/>
        <end position="526"/>
    </location>
</feature>
<dbReference type="AlphaFoldDB" id="A0A1X0PJH1"/>
<dbReference type="GO" id="GO:0000725">
    <property type="term" value="P:recombinational repair"/>
    <property type="evidence" value="ECO:0007669"/>
    <property type="project" value="TreeGrafter"/>
</dbReference>
<evidence type="ECO:0000313" key="12">
    <source>
        <dbReference type="Proteomes" id="UP000514715"/>
    </source>
</evidence>
<reference evidence="9 12" key="3">
    <citation type="submission" date="2020-06" db="EMBL/GenBank/DDBJ databases">
        <title>REHAB project genomes.</title>
        <authorList>
            <person name="Shaw L.P."/>
        </authorList>
    </citation>
    <scope>NUCLEOTIDE SEQUENCE [LARGE SCALE GENOMIC DNA]</scope>
    <source>
        <strain evidence="9 12">RHB07-C04</strain>
    </source>
</reference>
<evidence type="ECO:0000259" key="5">
    <source>
        <dbReference type="Pfam" id="PF08378"/>
    </source>
</evidence>
<evidence type="ECO:0000259" key="6">
    <source>
        <dbReference type="Pfam" id="PF13361"/>
    </source>
</evidence>
<keyword evidence="2" id="KW-0378">Hydrolase</keyword>
<dbReference type="Pfam" id="PF13245">
    <property type="entry name" value="AAA_19"/>
    <property type="match status" value="1"/>
</dbReference>
<dbReference type="GO" id="GO:0005524">
    <property type="term" value="F:ATP binding"/>
    <property type="evidence" value="ECO:0007669"/>
    <property type="project" value="UniProtKB-KW"/>
</dbReference>
<evidence type="ECO:0000256" key="3">
    <source>
        <dbReference type="ARBA" id="ARBA00022806"/>
    </source>
</evidence>
<dbReference type="Proteomes" id="UP000514715">
    <property type="component" value="Chromosome"/>
</dbReference>
<dbReference type="GO" id="GO:0004519">
    <property type="term" value="F:endonuclease activity"/>
    <property type="evidence" value="ECO:0007669"/>
    <property type="project" value="UniProtKB-KW"/>
</dbReference>
<evidence type="ECO:0000313" key="11">
    <source>
        <dbReference type="Proteomes" id="UP000382540"/>
    </source>
</evidence>
<evidence type="ECO:0000256" key="1">
    <source>
        <dbReference type="ARBA" id="ARBA00022741"/>
    </source>
</evidence>
<evidence type="ECO:0000313" key="7">
    <source>
        <dbReference type="EMBL" id="EAC1532605.1"/>
    </source>
</evidence>